<evidence type="ECO:0000256" key="2">
    <source>
        <dbReference type="SAM" id="MobiDB-lite"/>
    </source>
</evidence>
<gene>
    <name evidence="3" type="ORF">B0A48_15596</name>
</gene>
<dbReference type="InParanoid" id="A0A1V8SH09"/>
<dbReference type="EMBL" id="NAJO01000047">
    <property type="protein sequence ID" value="OQN98317.1"/>
    <property type="molecule type" value="Genomic_DNA"/>
</dbReference>
<sequence>MPQPSRARSSIGGSMRRRSQSWRSARHDFPFDRPHHDRHSDGSSDDDETIFPFDETISFDESFVVAGLAHKSQTTNPHRVVVMETGTHADATSPSLRCLEPDSSEDDSDSSCPTWLAAGSEVMDIMLAVFAMIVDEVHWVAAAIVLVTSTTPSPALTPGVAWKHIFRESSLRCEEAIVKSRAQNGGIADRDLEVCENATKILRQQEIDSVLVYIPTQVPASKARVASGVRAAQATYEAVLERRRQGAERVEQQRVAEEKRERAQEIQRIVASMMEEKVNPQLQQLVDACDQARADAERVRVENDSVISENLLLTRENSQLKDDLQCLVCEHQRLADEHRLL</sequence>
<keyword evidence="4" id="KW-1185">Reference proteome</keyword>
<feature type="region of interest" description="Disordered" evidence="2">
    <location>
        <begin position="1"/>
        <end position="49"/>
    </location>
</feature>
<name>A0A1V8SH09_9PEZI</name>
<protein>
    <submittedName>
        <fullName evidence="3">Uncharacterized protein</fullName>
    </submittedName>
</protein>
<feature type="compositionally biased region" description="Basic and acidic residues" evidence="2">
    <location>
        <begin position="25"/>
        <end position="42"/>
    </location>
</feature>
<evidence type="ECO:0000256" key="1">
    <source>
        <dbReference type="SAM" id="Coils"/>
    </source>
</evidence>
<dbReference type="Proteomes" id="UP000192596">
    <property type="component" value="Unassembled WGS sequence"/>
</dbReference>
<feature type="compositionally biased region" description="Low complexity" evidence="2">
    <location>
        <begin position="1"/>
        <end position="14"/>
    </location>
</feature>
<keyword evidence="1" id="KW-0175">Coiled coil</keyword>
<feature type="coiled-coil region" evidence="1">
    <location>
        <begin position="256"/>
        <end position="337"/>
    </location>
</feature>
<evidence type="ECO:0000313" key="4">
    <source>
        <dbReference type="Proteomes" id="UP000192596"/>
    </source>
</evidence>
<reference evidence="4" key="1">
    <citation type="submission" date="2017-03" db="EMBL/GenBank/DDBJ databases">
        <title>Genomes of endolithic fungi from Antarctica.</title>
        <authorList>
            <person name="Coleine C."/>
            <person name="Masonjones S."/>
            <person name="Stajich J.E."/>
        </authorList>
    </citation>
    <scope>NUCLEOTIDE SEQUENCE [LARGE SCALE GENOMIC DNA]</scope>
    <source>
        <strain evidence="4">CCFEE 5527</strain>
    </source>
</reference>
<dbReference type="AlphaFoldDB" id="A0A1V8SH09"/>
<proteinExistence type="predicted"/>
<feature type="region of interest" description="Disordered" evidence="2">
    <location>
        <begin position="91"/>
        <end position="112"/>
    </location>
</feature>
<evidence type="ECO:0000313" key="3">
    <source>
        <dbReference type="EMBL" id="OQN98317.1"/>
    </source>
</evidence>
<accession>A0A1V8SH09</accession>
<organism evidence="3 4">
    <name type="scientific">Cryoendolithus antarcticus</name>
    <dbReference type="NCBI Taxonomy" id="1507870"/>
    <lineage>
        <taxon>Eukaryota</taxon>
        <taxon>Fungi</taxon>
        <taxon>Dikarya</taxon>
        <taxon>Ascomycota</taxon>
        <taxon>Pezizomycotina</taxon>
        <taxon>Dothideomycetes</taxon>
        <taxon>Dothideomycetidae</taxon>
        <taxon>Cladosporiales</taxon>
        <taxon>Cladosporiaceae</taxon>
        <taxon>Cryoendolithus</taxon>
    </lineage>
</organism>
<comment type="caution">
    <text evidence="3">The sequence shown here is derived from an EMBL/GenBank/DDBJ whole genome shotgun (WGS) entry which is preliminary data.</text>
</comment>